<evidence type="ECO:0000256" key="2">
    <source>
        <dbReference type="ARBA" id="ARBA00023163"/>
    </source>
</evidence>
<dbReference type="Pfam" id="PF16925">
    <property type="entry name" value="TetR_C_13"/>
    <property type="match status" value="1"/>
</dbReference>
<protein>
    <recommendedName>
        <fullName evidence="3">Tetracyclin repressor-like C-terminal domain-containing protein</fullName>
    </recommendedName>
</protein>
<dbReference type="InterPro" id="IPR011075">
    <property type="entry name" value="TetR_C"/>
</dbReference>
<dbReference type="PANTHER" id="PTHR47506:SF10">
    <property type="entry name" value="TRANSCRIPTIONAL REGULATORY PROTEIN"/>
    <property type="match status" value="1"/>
</dbReference>
<dbReference type="SUPFAM" id="SSF48498">
    <property type="entry name" value="Tetracyclin repressor-like, C-terminal domain"/>
    <property type="match status" value="1"/>
</dbReference>
<dbReference type="EMBL" id="JACCBY010000004">
    <property type="protein sequence ID" value="NYD91215.1"/>
    <property type="molecule type" value="Genomic_DNA"/>
</dbReference>
<accession>A0A7Y9FPS1</accession>
<feature type="domain" description="Tetracyclin repressor-like C-terminal" evidence="3">
    <location>
        <begin position="9"/>
        <end position="78"/>
    </location>
</feature>
<keyword evidence="1" id="KW-0805">Transcription regulation</keyword>
<dbReference type="RefSeq" id="WP_179509629.1">
    <property type="nucleotide sequence ID" value="NZ_JACCBY010000004.1"/>
</dbReference>
<evidence type="ECO:0000259" key="3">
    <source>
        <dbReference type="Pfam" id="PF16925"/>
    </source>
</evidence>
<sequence>MRIVDADDHGCFATNSAIEMAHRDSQVAALVAESFRILTAGIAAAITRGQTLGEIRDDSEAETLALGVLTTMQGLRVLGRTTPPAARSDLHKVVHQALTLLT</sequence>
<keyword evidence="5" id="KW-1185">Reference proteome</keyword>
<name>A0A7Y9FPS1_9SPHN</name>
<proteinExistence type="predicted"/>
<evidence type="ECO:0000256" key="1">
    <source>
        <dbReference type="ARBA" id="ARBA00023015"/>
    </source>
</evidence>
<evidence type="ECO:0000313" key="5">
    <source>
        <dbReference type="Proteomes" id="UP000517753"/>
    </source>
</evidence>
<dbReference type="PANTHER" id="PTHR47506">
    <property type="entry name" value="TRANSCRIPTIONAL REGULATORY PROTEIN"/>
    <property type="match status" value="1"/>
</dbReference>
<dbReference type="Proteomes" id="UP000517753">
    <property type="component" value="Unassembled WGS sequence"/>
</dbReference>
<keyword evidence="2" id="KW-0804">Transcription</keyword>
<dbReference type="InterPro" id="IPR036271">
    <property type="entry name" value="Tet_transcr_reg_TetR-rel_C_sf"/>
</dbReference>
<comment type="caution">
    <text evidence="4">The sequence shown here is derived from an EMBL/GenBank/DDBJ whole genome shotgun (WGS) entry which is preliminary data.</text>
</comment>
<evidence type="ECO:0000313" key="4">
    <source>
        <dbReference type="EMBL" id="NYD91215.1"/>
    </source>
</evidence>
<gene>
    <name evidence="4" type="ORF">HD841_003022</name>
</gene>
<reference evidence="4 5" key="1">
    <citation type="submission" date="2020-08" db="EMBL/GenBank/DDBJ databases">
        <title>The Agave Microbiome: Exploring the role of microbial communities in plant adaptations to desert environments.</title>
        <authorList>
            <person name="Partida-Martinez L.P."/>
        </authorList>
    </citation>
    <scope>NUCLEOTIDE SEQUENCE [LARGE SCALE GENOMIC DNA]</scope>
    <source>
        <strain evidence="4 5">AS2.3</strain>
    </source>
</reference>
<organism evidence="4 5">
    <name type="scientific">Sphingomonas melonis</name>
    <dbReference type="NCBI Taxonomy" id="152682"/>
    <lineage>
        <taxon>Bacteria</taxon>
        <taxon>Pseudomonadati</taxon>
        <taxon>Pseudomonadota</taxon>
        <taxon>Alphaproteobacteria</taxon>
        <taxon>Sphingomonadales</taxon>
        <taxon>Sphingomonadaceae</taxon>
        <taxon>Sphingomonas</taxon>
    </lineage>
</organism>
<dbReference type="AlphaFoldDB" id="A0A7Y9FPS1"/>
<dbReference type="Gene3D" id="1.10.357.10">
    <property type="entry name" value="Tetracycline Repressor, domain 2"/>
    <property type="match status" value="1"/>
</dbReference>